<comment type="similarity">
    <text evidence="8">Belongs to the DExH box helicase family.</text>
</comment>
<dbReference type="PANTHER" id="PTHR18934:SF103">
    <property type="entry name" value="RNA HELICASE"/>
    <property type="match status" value="1"/>
</dbReference>
<dbReference type="EC" id="3.6.4.13" evidence="1"/>
<keyword evidence="4 10" id="KW-0347">Helicase</keyword>
<dbReference type="CDD" id="cd17917">
    <property type="entry name" value="DEXHc_RHA-like"/>
    <property type="match status" value="1"/>
</dbReference>
<dbReference type="PROSITE" id="PS51192">
    <property type="entry name" value="HELICASE_ATP_BIND_1"/>
    <property type="match status" value="1"/>
</dbReference>
<dbReference type="InterPro" id="IPR014001">
    <property type="entry name" value="Helicase_ATP-bd"/>
</dbReference>
<evidence type="ECO:0000256" key="2">
    <source>
        <dbReference type="ARBA" id="ARBA00022741"/>
    </source>
</evidence>
<evidence type="ECO:0000256" key="4">
    <source>
        <dbReference type="ARBA" id="ARBA00022806"/>
    </source>
</evidence>
<evidence type="ECO:0000256" key="3">
    <source>
        <dbReference type="ARBA" id="ARBA00022801"/>
    </source>
</evidence>
<dbReference type="PANTHER" id="PTHR18934">
    <property type="entry name" value="ATP-DEPENDENT RNA HELICASE"/>
    <property type="match status" value="1"/>
</dbReference>
<reference evidence="10 11" key="1">
    <citation type="submission" date="2018-09" db="EMBL/GenBank/DDBJ databases">
        <title>A high-quality reference genome of wild soybean provides a powerful tool to mine soybean genomes.</title>
        <authorList>
            <person name="Xie M."/>
            <person name="Chung C.Y.L."/>
            <person name="Li M.-W."/>
            <person name="Wong F.-L."/>
            <person name="Chan T.-F."/>
            <person name="Lam H.-M."/>
        </authorList>
    </citation>
    <scope>NUCLEOTIDE SEQUENCE [LARGE SCALE GENOMIC DNA]</scope>
    <source>
        <strain evidence="11">cv. W05</strain>
        <tissue evidence="10">Hypocotyl of etiolated seedlings</tissue>
    </source>
</reference>
<comment type="caution">
    <text evidence="10">The sequence shown here is derived from an EMBL/GenBank/DDBJ whole genome shotgun (WGS) entry which is preliminary data.</text>
</comment>
<feature type="domain" description="Helicase ATP-binding" evidence="9">
    <location>
        <begin position="229"/>
        <end position="396"/>
    </location>
</feature>
<dbReference type="SUPFAM" id="SSF52540">
    <property type="entry name" value="P-loop containing nucleoside triphosphate hydrolases"/>
    <property type="match status" value="1"/>
</dbReference>
<keyword evidence="6" id="KW-0694">RNA-binding</keyword>
<keyword evidence="11" id="KW-1185">Reference proteome</keyword>
<keyword evidence="3" id="KW-0378">Hydrolase</keyword>
<dbReference type="Gene3D" id="3.40.50.300">
    <property type="entry name" value="P-loop containing nucleotide triphosphate hydrolases"/>
    <property type="match status" value="1"/>
</dbReference>
<organism evidence="10 11">
    <name type="scientific">Glycine soja</name>
    <name type="common">Wild soybean</name>
    <dbReference type="NCBI Taxonomy" id="3848"/>
    <lineage>
        <taxon>Eukaryota</taxon>
        <taxon>Viridiplantae</taxon>
        <taxon>Streptophyta</taxon>
        <taxon>Embryophyta</taxon>
        <taxon>Tracheophyta</taxon>
        <taxon>Spermatophyta</taxon>
        <taxon>Magnoliopsida</taxon>
        <taxon>eudicotyledons</taxon>
        <taxon>Gunneridae</taxon>
        <taxon>Pentapetalae</taxon>
        <taxon>rosids</taxon>
        <taxon>fabids</taxon>
        <taxon>Fabales</taxon>
        <taxon>Fabaceae</taxon>
        <taxon>Papilionoideae</taxon>
        <taxon>50 kb inversion clade</taxon>
        <taxon>NPAAA clade</taxon>
        <taxon>indigoferoid/millettioid clade</taxon>
        <taxon>Phaseoleae</taxon>
        <taxon>Glycine</taxon>
        <taxon>Glycine subgen. Soja</taxon>
    </lineage>
</organism>
<proteinExistence type="inferred from homology"/>
<protein>
    <recommendedName>
        <fullName evidence="1">RNA helicase</fullName>
        <ecNumber evidence="1">3.6.4.13</ecNumber>
    </recommendedName>
</protein>
<dbReference type="GO" id="GO:0003724">
    <property type="term" value="F:RNA helicase activity"/>
    <property type="evidence" value="ECO:0007669"/>
    <property type="project" value="UniProtKB-EC"/>
</dbReference>
<sequence>MNGTLTFTLKGLLLCRRDFYCAEGSSLVVPCRSLQCVFHPWLSSLCNAKSLITTRLFSSYYSLEQFSDDEYDCDFENQQASSTVANVDDWKWKLSMLLRSKNDQEIVSRDIGHLFGKVVVASKVPLPNYCPDLDDKRPQREEYLDRLQLNSAKTTDSLDDLNSTNQVKDIDMDENADSFVDESVMEKVLQKRSLRMRNMQRAWQESPEGRKMLEFRKSLPSFKEKQGLLEAIAHNQVIVVSGEAGCGKITQLPQYVLESEIESGRGAFCSIICTQPRRISVMAVAERVSAERGEPLGETVGFEVRLEGMKGKNTHLLFCTSGILLRRLLSDRNLTGITHVFVDEIHERGMNEDFLLIVLKDLLPRCRDLRLVLMSATLNAELFSNYFGGAPTFHIPGFTYPVRAHFLEDILK</sequence>
<evidence type="ECO:0000256" key="1">
    <source>
        <dbReference type="ARBA" id="ARBA00012552"/>
    </source>
</evidence>
<evidence type="ECO:0000256" key="8">
    <source>
        <dbReference type="ARBA" id="ARBA00060772"/>
    </source>
</evidence>
<comment type="catalytic activity">
    <reaction evidence="7">
        <text>ATP + H2O = ADP + phosphate + H(+)</text>
        <dbReference type="Rhea" id="RHEA:13065"/>
        <dbReference type="ChEBI" id="CHEBI:15377"/>
        <dbReference type="ChEBI" id="CHEBI:15378"/>
        <dbReference type="ChEBI" id="CHEBI:30616"/>
        <dbReference type="ChEBI" id="CHEBI:43474"/>
        <dbReference type="ChEBI" id="CHEBI:456216"/>
        <dbReference type="EC" id="3.6.4.13"/>
    </reaction>
</comment>
<evidence type="ECO:0000313" key="11">
    <source>
        <dbReference type="Proteomes" id="UP000289340"/>
    </source>
</evidence>
<gene>
    <name evidence="10" type="ORF">D0Y65_041652</name>
</gene>
<dbReference type="GO" id="GO:0005524">
    <property type="term" value="F:ATP binding"/>
    <property type="evidence" value="ECO:0007669"/>
    <property type="project" value="UniProtKB-KW"/>
</dbReference>
<keyword evidence="5" id="KW-0067">ATP-binding</keyword>
<dbReference type="EMBL" id="QZWG01000015">
    <property type="protein sequence ID" value="RZB65684.1"/>
    <property type="molecule type" value="Genomic_DNA"/>
</dbReference>
<dbReference type="GO" id="GO:0005634">
    <property type="term" value="C:nucleus"/>
    <property type="evidence" value="ECO:0007669"/>
    <property type="project" value="TreeGrafter"/>
</dbReference>
<evidence type="ECO:0000259" key="9">
    <source>
        <dbReference type="PROSITE" id="PS51192"/>
    </source>
</evidence>
<keyword evidence="2" id="KW-0547">Nucleotide-binding</keyword>
<dbReference type="SMART" id="SM00487">
    <property type="entry name" value="DEXDc"/>
    <property type="match status" value="1"/>
</dbReference>
<dbReference type="FunFam" id="3.40.50.300:FF:000526">
    <property type="entry name" value="DExH-box ATP-dependent RNA helicase DExH3"/>
    <property type="match status" value="1"/>
</dbReference>
<evidence type="ECO:0000256" key="6">
    <source>
        <dbReference type="ARBA" id="ARBA00022884"/>
    </source>
</evidence>
<dbReference type="GO" id="GO:0003723">
    <property type="term" value="F:RNA binding"/>
    <property type="evidence" value="ECO:0007669"/>
    <property type="project" value="UniProtKB-KW"/>
</dbReference>
<name>A0A445GWS9_GLYSO</name>
<evidence type="ECO:0000313" key="10">
    <source>
        <dbReference type="EMBL" id="RZB65684.1"/>
    </source>
</evidence>
<accession>A0A445GWS9</accession>
<dbReference type="InterPro" id="IPR027417">
    <property type="entry name" value="P-loop_NTPase"/>
</dbReference>
<dbReference type="AlphaFoldDB" id="A0A445GWS9"/>
<dbReference type="Proteomes" id="UP000289340">
    <property type="component" value="Chromosome 15"/>
</dbReference>
<evidence type="ECO:0000256" key="7">
    <source>
        <dbReference type="ARBA" id="ARBA00047984"/>
    </source>
</evidence>
<dbReference type="GO" id="GO:0016787">
    <property type="term" value="F:hydrolase activity"/>
    <property type="evidence" value="ECO:0007669"/>
    <property type="project" value="UniProtKB-KW"/>
</dbReference>
<evidence type="ECO:0000256" key="5">
    <source>
        <dbReference type="ARBA" id="ARBA00022840"/>
    </source>
</evidence>